<dbReference type="Proteomes" id="UP000821853">
    <property type="component" value="Chromosome 1"/>
</dbReference>
<keyword evidence="2" id="KW-1185">Reference proteome</keyword>
<protein>
    <submittedName>
        <fullName evidence="1">Uncharacterized protein</fullName>
    </submittedName>
</protein>
<gene>
    <name evidence="1" type="ORF">HPB48_020235</name>
</gene>
<evidence type="ECO:0000313" key="1">
    <source>
        <dbReference type="EMBL" id="KAH9360756.1"/>
    </source>
</evidence>
<dbReference type="EMBL" id="JABSTR010000001">
    <property type="protein sequence ID" value="KAH9360756.1"/>
    <property type="molecule type" value="Genomic_DNA"/>
</dbReference>
<dbReference type="VEuPathDB" id="VectorBase:HLOH_047010"/>
<comment type="caution">
    <text evidence="1">The sequence shown here is derived from an EMBL/GenBank/DDBJ whole genome shotgun (WGS) entry which is preliminary data.</text>
</comment>
<proteinExistence type="predicted"/>
<accession>A0A9J6FFD9</accession>
<reference evidence="1 2" key="1">
    <citation type="journal article" date="2020" name="Cell">
        <title>Large-Scale Comparative Analyses of Tick Genomes Elucidate Their Genetic Diversity and Vector Capacities.</title>
        <authorList>
            <consortium name="Tick Genome and Microbiome Consortium (TIGMIC)"/>
            <person name="Jia N."/>
            <person name="Wang J."/>
            <person name="Shi W."/>
            <person name="Du L."/>
            <person name="Sun Y."/>
            <person name="Zhan W."/>
            <person name="Jiang J.F."/>
            <person name="Wang Q."/>
            <person name="Zhang B."/>
            <person name="Ji P."/>
            <person name="Bell-Sakyi L."/>
            <person name="Cui X.M."/>
            <person name="Yuan T.T."/>
            <person name="Jiang B.G."/>
            <person name="Yang W.F."/>
            <person name="Lam T.T."/>
            <person name="Chang Q.C."/>
            <person name="Ding S.J."/>
            <person name="Wang X.J."/>
            <person name="Zhu J.G."/>
            <person name="Ruan X.D."/>
            <person name="Zhao L."/>
            <person name="Wei J.T."/>
            <person name="Ye R.Z."/>
            <person name="Que T.C."/>
            <person name="Du C.H."/>
            <person name="Zhou Y.H."/>
            <person name="Cheng J.X."/>
            <person name="Dai P.F."/>
            <person name="Guo W.B."/>
            <person name="Han X.H."/>
            <person name="Huang E.J."/>
            <person name="Li L.F."/>
            <person name="Wei W."/>
            <person name="Gao Y.C."/>
            <person name="Liu J.Z."/>
            <person name="Shao H.Z."/>
            <person name="Wang X."/>
            <person name="Wang C.C."/>
            <person name="Yang T.C."/>
            <person name="Huo Q.B."/>
            <person name="Li W."/>
            <person name="Chen H.Y."/>
            <person name="Chen S.E."/>
            <person name="Zhou L.G."/>
            <person name="Ni X.B."/>
            <person name="Tian J.H."/>
            <person name="Sheng Y."/>
            <person name="Liu T."/>
            <person name="Pan Y.S."/>
            <person name="Xia L.Y."/>
            <person name="Li J."/>
            <person name="Zhao F."/>
            <person name="Cao W.C."/>
        </authorList>
    </citation>
    <scope>NUCLEOTIDE SEQUENCE [LARGE SCALE GENOMIC DNA]</scope>
    <source>
        <strain evidence="1">HaeL-2018</strain>
    </source>
</reference>
<evidence type="ECO:0000313" key="2">
    <source>
        <dbReference type="Proteomes" id="UP000821853"/>
    </source>
</evidence>
<organism evidence="1 2">
    <name type="scientific">Haemaphysalis longicornis</name>
    <name type="common">Bush tick</name>
    <dbReference type="NCBI Taxonomy" id="44386"/>
    <lineage>
        <taxon>Eukaryota</taxon>
        <taxon>Metazoa</taxon>
        <taxon>Ecdysozoa</taxon>
        <taxon>Arthropoda</taxon>
        <taxon>Chelicerata</taxon>
        <taxon>Arachnida</taxon>
        <taxon>Acari</taxon>
        <taxon>Parasitiformes</taxon>
        <taxon>Ixodida</taxon>
        <taxon>Ixodoidea</taxon>
        <taxon>Ixodidae</taxon>
        <taxon>Haemaphysalinae</taxon>
        <taxon>Haemaphysalis</taxon>
    </lineage>
</organism>
<name>A0A9J6FFD9_HAELO</name>
<sequence>MPNARGSGTNAEAMWLYVTGEKQMTNDQCPLVYRDPYCQLSLEVTLVAVAKVAPCIHFIRARYVP</sequence>
<dbReference type="AlphaFoldDB" id="A0A9J6FFD9"/>